<name>A0A8H6KDV9_9PEZI</name>
<proteinExistence type="predicted"/>
<protein>
    <submittedName>
        <fullName evidence="1">Uncharacterized protein</fullName>
    </submittedName>
</protein>
<reference evidence="1" key="1">
    <citation type="journal article" date="2020" name="Phytopathology">
        <title>Genome Sequence Resources of Colletotrichum truncatum, C. plurivorum, C. musicola, and C. sojae: Four Species Pathogenic to Soybean (Glycine max).</title>
        <authorList>
            <person name="Rogerio F."/>
            <person name="Boufleur T.R."/>
            <person name="Ciampi-Guillardi M."/>
            <person name="Sukno S.A."/>
            <person name="Thon M.R."/>
            <person name="Massola Junior N.S."/>
            <person name="Baroncelli R."/>
        </authorList>
    </citation>
    <scope>NUCLEOTIDE SEQUENCE</scope>
    <source>
        <strain evidence="1">LFN00145</strain>
    </source>
</reference>
<comment type="caution">
    <text evidence="1">The sequence shown here is derived from an EMBL/GenBank/DDBJ whole genome shotgun (WGS) entry which is preliminary data.</text>
</comment>
<dbReference type="EMBL" id="WIGO01000103">
    <property type="protein sequence ID" value="KAF6829794.1"/>
    <property type="molecule type" value="Genomic_DNA"/>
</dbReference>
<dbReference type="AlphaFoldDB" id="A0A8H6KDV9"/>
<evidence type="ECO:0000313" key="1">
    <source>
        <dbReference type="EMBL" id="KAF6829794.1"/>
    </source>
</evidence>
<sequence>MPPLSKLVAADQPAPRRYALSNSPFRSRCLSFVIVAPDDDVSHDSGGLGIDSELYQDLDSVMPRPRAPPSPFKFYFGPARWNLSTANHPCPRGTAA</sequence>
<gene>
    <name evidence="1" type="ORF">CPLU01_07752</name>
</gene>
<accession>A0A8H6KDV9</accession>
<dbReference type="Proteomes" id="UP000654918">
    <property type="component" value="Unassembled WGS sequence"/>
</dbReference>
<keyword evidence="2" id="KW-1185">Reference proteome</keyword>
<organism evidence="1 2">
    <name type="scientific">Colletotrichum plurivorum</name>
    <dbReference type="NCBI Taxonomy" id="2175906"/>
    <lineage>
        <taxon>Eukaryota</taxon>
        <taxon>Fungi</taxon>
        <taxon>Dikarya</taxon>
        <taxon>Ascomycota</taxon>
        <taxon>Pezizomycotina</taxon>
        <taxon>Sordariomycetes</taxon>
        <taxon>Hypocreomycetidae</taxon>
        <taxon>Glomerellales</taxon>
        <taxon>Glomerellaceae</taxon>
        <taxon>Colletotrichum</taxon>
        <taxon>Colletotrichum orchidearum species complex</taxon>
    </lineage>
</organism>
<evidence type="ECO:0000313" key="2">
    <source>
        <dbReference type="Proteomes" id="UP000654918"/>
    </source>
</evidence>